<evidence type="ECO:0000313" key="4">
    <source>
        <dbReference type="Proteomes" id="UP000177306"/>
    </source>
</evidence>
<feature type="transmembrane region" description="Helical" evidence="1">
    <location>
        <begin position="271"/>
        <end position="297"/>
    </location>
</feature>
<keyword evidence="1" id="KW-0472">Membrane</keyword>
<evidence type="ECO:0000313" key="3">
    <source>
        <dbReference type="EMBL" id="OGG72942.1"/>
    </source>
</evidence>
<evidence type="ECO:0008006" key="5">
    <source>
        <dbReference type="Google" id="ProtNLM"/>
    </source>
</evidence>
<evidence type="ECO:0000256" key="1">
    <source>
        <dbReference type="SAM" id="Phobius"/>
    </source>
</evidence>
<sequence length="386" mass="40181">MKRLVQEKTLVLLGLAGLLCALPAFAATVFVGESRTLQANEEVKDNFYAAAGTLVLSGPMRGDTLFAAGDATISGTISGDALFVAGSADILGEVLGNARGAGGKITIAKNIGGDIVFAGGFVSIVPGTRIGGDALLAGGKLSLLGDVTGNIYLAGGDVFIDGKIVGNANIVTSGRLHLGQNTVIGGDLSYRSPEKAIIDSGAVIKGKTTFDYFTPILTARNTRGFLAGLFGIAFVLRLLIVLAAALFFALSFRKMTGELGRFSSGHFWKSVLIGLIILTAVPFASVIIALTIFGALIAAAFMLAWFSLLLLAFVYSGIIFANVVLKHVFKKELPPVVSWKTVVVGTIALGALCLIPYVGALLYLVFFLASLGALSDLLYRQVIAAR</sequence>
<feature type="transmembrane region" description="Helical" evidence="1">
    <location>
        <begin position="303"/>
        <end position="325"/>
    </location>
</feature>
<name>A0A1F6EHZ6_9BACT</name>
<feature type="chain" id="PRO_5009524197" description="Polymer-forming cytoskeletal protein" evidence="2">
    <location>
        <begin position="27"/>
        <end position="386"/>
    </location>
</feature>
<dbReference type="EMBL" id="MFLY01000021">
    <property type="protein sequence ID" value="OGG72942.1"/>
    <property type="molecule type" value="Genomic_DNA"/>
</dbReference>
<keyword evidence="2" id="KW-0732">Signal</keyword>
<organism evidence="3 4">
    <name type="scientific">Candidatus Kaiserbacteria bacterium RIFCSPLOWO2_01_FULL_53_17</name>
    <dbReference type="NCBI Taxonomy" id="1798511"/>
    <lineage>
        <taxon>Bacteria</taxon>
        <taxon>Candidatus Kaiseribacteriota</taxon>
    </lineage>
</organism>
<protein>
    <recommendedName>
        <fullName evidence="5">Polymer-forming cytoskeletal protein</fullName>
    </recommendedName>
</protein>
<accession>A0A1F6EHZ6</accession>
<keyword evidence="1" id="KW-1133">Transmembrane helix</keyword>
<feature type="transmembrane region" description="Helical" evidence="1">
    <location>
        <begin position="225"/>
        <end position="250"/>
    </location>
</feature>
<comment type="caution">
    <text evidence="3">The sequence shown here is derived from an EMBL/GenBank/DDBJ whole genome shotgun (WGS) entry which is preliminary data.</text>
</comment>
<feature type="signal peptide" evidence="2">
    <location>
        <begin position="1"/>
        <end position="26"/>
    </location>
</feature>
<gene>
    <name evidence="3" type="ORF">A3A38_04345</name>
</gene>
<reference evidence="3 4" key="1">
    <citation type="journal article" date="2016" name="Nat. Commun.">
        <title>Thousands of microbial genomes shed light on interconnected biogeochemical processes in an aquifer system.</title>
        <authorList>
            <person name="Anantharaman K."/>
            <person name="Brown C.T."/>
            <person name="Hug L.A."/>
            <person name="Sharon I."/>
            <person name="Castelle C.J."/>
            <person name="Probst A.J."/>
            <person name="Thomas B.C."/>
            <person name="Singh A."/>
            <person name="Wilkins M.J."/>
            <person name="Karaoz U."/>
            <person name="Brodie E.L."/>
            <person name="Williams K.H."/>
            <person name="Hubbard S.S."/>
            <person name="Banfield J.F."/>
        </authorList>
    </citation>
    <scope>NUCLEOTIDE SEQUENCE [LARGE SCALE GENOMIC DNA]</scope>
</reference>
<keyword evidence="1" id="KW-0812">Transmembrane</keyword>
<proteinExistence type="predicted"/>
<dbReference type="AlphaFoldDB" id="A0A1F6EHZ6"/>
<evidence type="ECO:0000256" key="2">
    <source>
        <dbReference type="SAM" id="SignalP"/>
    </source>
</evidence>
<dbReference type="Proteomes" id="UP000177306">
    <property type="component" value="Unassembled WGS sequence"/>
</dbReference>